<dbReference type="EMBL" id="VDEP01000069">
    <property type="protein sequence ID" value="KAA1134244.1"/>
    <property type="molecule type" value="Genomic_DNA"/>
</dbReference>
<proteinExistence type="predicted"/>
<dbReference type="AlphaFoldDB" id="A0A5B0SCT6"/>
<evidence type="ECO:0000313" key="1">
    <source>
        <dbReference type="EMBL" id="KAA1134244.1"/>
    </source>
</evidence>
<accession>A0A5B0SCT6</accession>
<reference evidence="1 2" key="1">
    <citation type="submission" date="2019-05" db="EMBL/GenBank/DDBJ databases">
        <title>Emergence of the Ug99 lineage of the wheat stem rust pathogen through somatic hybridization.</title>
        <authorList>
            <person name="Li F."/>
            <person name="Upadhyaya N.M."/>
            <person name="Sperschneider J."/>
            <person name="Matny O."/>
            <person name="Nguyen-Phuc H."/>
            <person name="Mago R."/>
            <person name="Raley C."/>
            <person name="Miller M.E."/>
            <person name="Silverstein K.A.T."/>
            <person name="Henningsen E."/>
            <person name="Hirsch C.D."/>
            <person name="Visser B."/>
            <person name="Pretorius Z.A."/>
            <person name="Steffenson B.J."/>
            <person name="Schwessinger B."/>
            <person name="Dodds P.N."/>
            <person name="Figueroa M."/>
        </authorList>
    </citation>
    <scope>NUCLEOTIDE SEQUENCE [LARGE SCALE GENOMIC DNA]</scope>
    <source>
        <strain evidence="1 2">Ug99</strain>
    </source>
</reference>
<name>A0A5B0SCT6_PUCGR</name>
<sequence length="71" mass="7916">MVVHGWTHDGSQLVPVSANPEQMPCKYLINSWVVHGRKKTFCLLRTITVLPSTPTAVMAEPVVLSHFDAWS</sequence>
<organism evidence="1 2">
    <name type="scientific">Puccinia graminis f. sp. tritici</name>
    <dbReference type="NCBI Taxonomy" id="56615"/>
    <lineage>
        <taxon>Eukaryota</taxon>
        <taxon>Fungi</taxon>
        <taxon>Dikarya</taxon>
        <taxon>Basidiomycota</taxon>
        <taxon>Pucciniomycotina</taxon>
        <taxon>Pucciniomycetes</taxon>
        <taxon>Pucciniales</taxon>
        <taxon>Pucciniaceae</taxon>
        <taxon>Puccinia</taxon>
    </lineage>
</organism>
<dbReference type="Proteomes" id="UP000325313">
    <property type="component" value="Unassembled WGS sequence"/>
</dbReference>
<evidence type="ECO:0000313" key="2">
    <source>
        <dbReference type="Proteomes" id="UP000325313"/>
    </source>
</evidence>
<protein>
    <submittedName>
        <fullName evidence="1">Uncharacterized protein</fullName>
    </submittedName>
</protein>
<gene>
    <name evidence="1" type="ORF">PGTUg99_033695</name>
</gene>
<comment type="caution">
    <text evidence="1">The sequence shown here is derived from an EMBL/GenBank/DDBJ whole genome shotgun (WGS) entry which is preliminary data.</text>
</comment>